<feature type="compositionally biased region" description="Basic residues" evidence="1">
    <location>
        <begin position="195"/>
        <end position="204"/>
    </location>
</feature>
<evidence type="ECO:0000256" key="1">
    <source>
        <dbReference type="SAM" id="MobiDB-lite"/>
    </source>
</evidence>
<dbReference type="Gene3D" id="3.30.1370.110">
    <property type="match status" value="1"/>
</dbReference>
<dbReference type="InterPro" id="IPR052772">
    <property type="entry name" value="Endo/PolyKinase_Domain-Protein"/>
</dbReference>
<feature type="region of interest" description="Disordered" evidence="1">
    <location>
        <begin position="297"/>
        <end position="350"/>
    </location>
</feature>
<dbReference type="SMART" id="SM01162">
    <property type="entry name" value="DUF1771"/>
    <property type="match status" value="1"/>
</dbReference>
<feature type="region of interest" description="Disordered" evidence="1">
    <location>
        <begin position="1"/>
        <end position="61"/>
    </location>
</feature>
<accession>A0A4P9XKA8</accession>
<dbReference type="InterPro" id="IPR003892">
    <property type="entry name" value="CUE"/>
</dbReference>
<feature type="compositionally biased region" description="Basic and acidic residues" evidence="1">
    <location>
        <begin position="1"/>
        <end position="11"/>
    </location>
</feature>
<dbReference type="PROSITE" id="PS51140">
    <property type="entry name" value="CUE"/>
    <property type="match status" value="1"/>
</dbReference>
<dbReference type="PANTHER" id="PTHR46535">
    <property type="entry name" value="NEDD4-BINDING PROTEIN 2"/>
    <property type="match status" value="1"/>
</dbReference>
<reference evidence="5" key="1">
    <citation type="journal article" date="2018" name="Nat. Microbiol.">
        <title>Leveraging single-cell genomics to expand the fungal tree of life.</title>
        <authorList>
            <person name="Ahrendt S.R."/>
            <person name="Quandt C.A."/>
            <person name="Ciobanu D."/>
            <person name="Clum A."/>
            <person name="Salamov A."/>
            <person name="Andreopoulos B."/>
            <person name="Cheng J.F."/>
            <person name="Woyke T."/>
            <person name="Pelin A."/>
            <person name="Henrissat B."/>
            <person name="Reynolds N.K."/>
            <person name="Benny G.L."/>
            <person name="Smith M.E."/>
            <person name="James T.Y."/>
            <person name="Grigoriev I.V."/>
        </authorList>
    </citation>
    <scope>NUCLEOTIDE SEQUENCE [LARGE SCALE GENOMIC DNA]</scope>
    <source>
        <strain evidence="5">RSA 1356</strain>
    </source>
</reference>
<dbReference type="SUPFAM" id="SSF46934">
    <property type="entry name" value="UBA-like"/>
    <property type="match status" value="2"/>
</dbReference>
<dbReference type="InterPro" id="IPR009060">
    <property type="entry name" value="UBA-like_sf"/>
</dbReference>
<feature type="domain" description="CUE" evidence="3">
    <location>
        <begin position="357"/>
        <end position="401"/>
    </location>
</feature>
<dbReference type="CDD" id="cd14279">
    <property type="entry name" value="CUE"/>
    <property type="match status" value="3"/>
</dbReference>
<proteinExistence type="predicted"/>
<dbReference type="STRING" id="78915.A0A4P9XKA8"/>
<gene>
    <name evidence="4" type="ORF">THASP1DRAFT_31946</name>
</gene>
<protein>
    <recommendedName>
        <fullName evidence="6">Smr domain-containing protein</fullName>
    </recommendedName>
</protein>
<feature type="region of interest" description="Disordered" evidence="1">
    <location>
        <begin position="399"/>
        <end position="441"/>
    </location>
</feature>
<organism evidence="4 5">
    <name type="scientific">Thamnocephalis sphaerospora</name>
    <dbReference type="NCBI Taxonomy" id="78915"/>
    <lineage>
        <taxon>Eukaryota</taxon>
        <taxon>Fungi</taxon>
        <taxon>Fungi incertae sedis</taxon>
        <taxon>Zoopagomycota</taxon>
        <taxon>Zoopagomycotina</taxon>
        <taxon>Zoopagomycetes</taxon>
        <taxon>Zoopagales</taxon>
        <taxon>Sigmoideomycetaceae</taxon>
        <taxon>Thamnocephalis</taxon>
    </lineage>
</organism>
<dbReference type="Proteomes" id="UP000271241">
    <property type="component" value="Unassembled WGS sequence"/>
</dbReference>
<dbReference type="SMART" id="SM00546">
    <property type="entry name" value="CUE"/>
    <property type="match status" value="2"/>
</dbReference>
<feature type="region of interest" description="Disordered" evidence="1">
    <location>
        <begin position="124"/>
        <end position="206"/>
    </location>
</feature>
<dbReference type="SMART" id="SM00463">
    <property type="entry name" value="SMR"/>
    <property type="match status" value="1"/>
</dbReference>
<dbReference type="OrthoDB" id="3231855at2759"/>
<dbReference type="AlphaFoldDB" id="A0A4P9XKA8"/>
<dbReference type="InterPro" id="IPR013899">
    <property type="entry name" value="DUF1771"/>
</dbReference>
<dbReference type="GO" id="GO:0004519">
    <property type="term" value="F:endonuclease activity"/>
    <property type="evidence" value="ECO:0007669"/>
    <property type="project" value="TreeGrafter"/>
</dbReference>
<dbReference type="Gene3D" id="1.10.8.10">
    <property type="entry name" value="DNA helicase RuvA subunit, C-terminal domain"/>
    <property type="match status" value="2"/>
</dbReference>
<evidence type="ECO:0000313" key="5">
    <source>
        <dbReference type="Proteomes" id="UP000271241"/>
    </source>
</evidence>
<dbReference type="EMBL" id="KZ992925">
    <property type="protein sequence ID" value="RKP06233.1"/>
    <property type="molecule type" value="Genomic_DNA"/>
</dbReference>
<dbReference type="GO" id="GO:0005634">
    <property type="term" value="C:nucleus"/>
    <property type="evidence" value="ECO:0007669"/>
    <property type="project" value="TreeGrafter"/>
</dbReference>
<evidence type="ECO:0000259" key="3">
    <source>
        <dbReference type="PROSITE" id="PS51140"/>
    </source>
</evidence>
<name>A0A4P9XKA8_9FUNG</name>
<feature type="compositionally biased region" description="Low complexity" evidence="1">
    <location>
        <begin position="124"/>
        <end position="143"/>
    </location>
</feature>
<dbReference type="GO" id="GO:0043130">
    <property type="term" value="F:ubiquitin binding"/>
    <property type="evidence" value="ECO:0007669"/>
    <property type="project" value="InterPro"/>
</dbReference>
<dbReference type="InterPro" id="IPR036063">
    <property type="entry name" value="Smr_dom_sf"/>
</dbReference>
<feature type="compositionally biased region" description="Low complexity" evidence="1">
    <location>
        <begin position="42"/>
        <end position="56"/>
    </location>
</feature>
<dbReference type="PANTHER" id="PTHR46535:SF1">
    <property type="entry name" value="NEDD4-BINDING PROTEIN 2"/>
    <property type="match status" value="1"/>
</dbReference>
<sequence length="689" mass="73419">MSPLKHCDKLSSGRSKASKKRPQQEKQEKQAASPQDVALNGASTAAAASRGASSSWDSEDADKEREAFLRACFPDLSHAQLQSAMGRCNGDVDRIMDWILGESHGEGEVMHRLRPWSASLDASSTASAASSQPCGSTSSSSRSAHADSHSSDLGAGSEHESFTSGSGHSWPASTASASMSAASGATGTSSGGKSRSLRGHRSKKQTGTMHLESFLAAKPATPMSPAHTDAWAAQRVLSPVASVPMDSGSWSAIERTTNQLTAVFPHTSREVIRSTLHACQLDLDAATARLADMSLTPSSAASATAGASRGLSRWRPSTAGSTAASTRNTASASPVATAAKPKSTTKTPLPAKDESLQMEQLLDQLQAILPNHDIETLTDTLLAFQFNLDAAVAHLLDTSSDNAGGAKTKSNGSGKKTKKQSKGWGKPMSITTPGSPAVGVPARKSNQVSMDFWTAQRHHRDEQAKASKPTPAATKVTKMVASNACTSKQERNSDWKSAAGSRRKTDTDGDEETYHQRKEADPIYCQQVADEYLELRNEAYRKAATAFRNRNHAGSGGAAVAAYYATEGRNLDNKVRTWNTRAALGVLHSFQATWDREYLVDLHYMNVDQAVEVALLAAQDWSAMERAKADVRAPARPLRIVTGAGRHSRNGRAKLLPNVQRALKAAGWTTEMFDSGSFLVKNPRPKVQG</sequence>
<feature type="region of interest" description="Disordered" evidence="1">
    <location>
        <begin position="458"/>
        <end position="477"/>
    </location>
</feature>
<evidence type="ECO:0000313" key="4">
    <source>
        <dbReference type="EMBL" id="RKP06233.1"/>
    </source>
</evidence>
<feature type="domain" description="Smr" evidence="2">
    <location>
        <begin position="600"/>
        <end position="664"/>
    </location>
</feature>
<keyword evidence="5" id="KW-1185">Reference proteome</keyword>
<dbReference type="PROSITE" id="PS50828">
    <property type="entry name" value="SMR"/>
    <property type="match status" value="1"/>
</dbReference>
<feature type="compositionally biased region" description="Low complexity" evidence="1">
    <location>
        <begin position="404"/>
        <end position="414"/>
    </location>
</feature>
<dbReference type="Pfam" id="PF02845">
    <property type="entry name" value="CUE"/>
    <property type="match status" value="1"/>
</dbReference>
<feature type="compositionally biased region" description="Low complexity" evidence="1">
    <location>
        <begin position="466"/>
        <end position="477"/>
    </location>
</feature>
<dbReference type="SUPFAM" id="SSF160443">
    <property type="entry name" value="SMR domain-like"/>
    <property type="match status" value="1"/>
</dbReference>
<evidence type="ECO:0008006" key="6">
    <source>
        <dbReference type="Google" id="ProtNLM"/>
    </source>
</evidence>
<feature type="compositionally biased region" description="Low complexity" evidence="1">
    <location>
        <begin position="172"/>
        <end position="194"/>
    </location>
</feature>
<evidence type="ECO:0000259" key="2">
    <source>
        <dbReference type="PROSITE" id="PS50828"/>
    </source>
</evidence>
<dbReference type="InterPro" id="IPR002625">
    <property type="entry name" value="Smr_dom"/>
</dbReference>
<feature type="region of interest" description="Disordered" evidence="1">
    <location>
        <begin position="482"/>
        <end position="515"/>
    </location>
</feature>
<feature type="compositionally biased region" description="Basic and acidic residues" evidence="1">
    <location>
        <begin position="503"/>
        <end position="515"/>
    </location>
</feature>